<keyword evidence="1" id="KW-0408">Iron</keyword>
<reference evidence="3 4" key="1">
    <citation type="journal article" date="2019" name="Sci. Rep.">
        <title>A high-quality genome of Eragrostis curvula grass provides insights into Poaceae evolution and supports new strategies to enhance forage quality.</title>
        <authorList>
            <person name="Carballo J."/>
            <person name="Santos B.A.C.M."/>
            <person name="Zappacosta D."/>
            <person name="Garbus I."/>
            <person name="Selva J.P."/>
            <person name="Gallo C.A."/>
            <person name="Diaz A."/>
            <person name="Albertini E."/>
            <person name="Caccamo M."/>
            <person name="Echenique V."/>
        </authorList>
    </citation>
    <scope>NUCLEOTIDE SEQUENCE [LARGE SCALE GENOMIC DNA]</scope>
    <source>
        <strain evidence="4">cv. Victoria</strain>
        <tissue evidence="3">Leaf</tissue>
    </source>
</reference>
<comment type="similarity">
    <text evidence="1">Belongs to the iron/ascorbate-dependent oxidoreductase family.</text>
</comment>
<accession>A0A5J9SN31</accession>
<dbReference type="SUPFAM" id="SSF51197">
    <property type="entry name" value="Clavaminate synthase-like"/>
    <property type="match status" value="1"/>
</dbReference>
<dbReference type="InterPro" id="IPR044861">
    <property type="entry name" value="IPNS-like_FE2OG_OXY"/>
</dbReference>
<protein>
    <recommendedName>
        <fullName evidence="2">Fe2OG dioxygenase domain-containing protein</fullName>
    </recommendedName>
</protein>
<dbReference type="GO" id="GO:0046872">
    <property type="term" value="F:metal ion binding"/>
    <property type="evidence" value="ECO:0007669"/>
    <property type="project" value="UniProtKB-KW"/>
</dbReference>
<proteinExistence type="inferred from homology"/>
<keyword evidence="1" id="KW-0560">Oxidoreductase</keyword>
<keyword evidence="1" id="KW-0479">Metal-binding</keyword>
<evidence type="ECO:0000256" key="1">
    <source>
        <dbReference type="RuleBase" id="RU003682"/>
    </source>
</evidence>
<dbReference type="PROSITE" id="PS51471">
    <property type="entry name" value="FE2OG_OXY"/>
    <property type="match status" value="1"/>
</dbReference>
<evidence type="ECO:0000313" key="4">
    <source>
        <dbReference type="Proteomes" id="UP000324897"/>
    </source>
</evidence>
<gene>
    <name evidence="3" type="ORF">EJB05_54257</name>
</gene>
<evidence type="ECO:0000313" key="3">
    <source>
        <dbReference type="EMBL" id="TVU00329.1"/>
    </source>
</evidence>
<dbReference type="AlphaFoldDB" id="A0A5J9SN31"/>
<dbReference type="InterPro" id="IPR027443">
    <property type="entry name" value="IPNS-like_sf"/>
</dbReference>
<organism evidence="3 4">
    <name type="scientific">Eragrostis curvula</name>
    <name type="common">weeping love grass</name>
    <dbReference type="NCBI Taxonomy" id="38414"/>
    <lineage>
        <taxon>Eukaryota</taxon>
        <taxon>Viridiplantae</taxon>
        <taxon>Streptophyta</taxon>
        <taxon>Embryophyta</taxon>
        <taxon>Tracheophyta</taxon>
        <taxon>Spermatophyta</taxon>
        <taxon>Magnoliopsida</taxon>
        <taxon>Liliopsida</taxon>
        <taxon>Poales</taxon>
        <taxon>Poaceae</taxon>
        <taxon>PACMAD clade</taxon>
        <taxon>Chloridoideae</taxon>
        <taxon>Eragrostideae</taxon>
        <taxon>Eragrostidinae</taxon>
        <taxon>Eragrostis</taxon>
    </lineage>
</organism>
<dbReference type="Gene3D" id="2.60.120.330">
    <property type="entry name" value="B-lactam Antibiotic, Isopenicillin N Synthase, Chain"/>
    <property type="match status" value="1"/>
</dbReference>
<dbReference type="InterPro" id="IPR050231">
    <property type="entry name" value="Iron_ascorbate_oxido_reductase"/>
</dbReference>
<dbReference type="EMBL" id="RWGY01000605">
    <property type="protein sequence ID" value="TVU00329.1"/>
    <property type="molecule type" value="Genomic_DNA"/>
</dbReference>
<feature type="non-terminal residue" evidence="3">
    <location>
        <position position="1"/>
    </location>
</feature>
<dbReference type="InterPro" id="IPR005123">
    <property type="entry name" value="Oxoglu/Fe-dep_dioxygenase_dom"/>
</dbReference>
<dbReference type="GO" id="GO:0016491">
    <property type="term" value="F:oxidoreductase activity"/>
    <property type="evidence" value="ECO:0007669"/>
    <property type="project" value="UniProtKB-KW"/>
</dbReference>
<dbReference type="PANTHER" id="PTHR47990">
    <property type="entry name" value="2-OXOGLUTARATE (2OG) AND FE(II)-DEPENDENT OXYGENASE SUPERFAMILY PROTEIN-RELATED"/>
    <property type="match status" value="1"/>
</dbReference>
<sequence length="320" mass="34918">MASGDDAAQQQHRVPGLISKVDLRGVEPGGPGWEEARAAVTASMEALSFVLVVHDALSPDLRQALFDRAMPEFFSLPPEVKQGLVSGPINGYIGPRPKAPAYESMRIWETTNGGRIRNVGDVLWPSHGNPSFCDTVATFAKNMVGLQQDVGMMILEGLNVRKEHIDSHLKSLNYSVRLSHYGLSDKGDCMFMDPHTDSTHDVEGLEVQAEDGSWIAVPPEPDTFAVVAGDLLEVLTNGRVHASLHRVRAPSSRKRLSAQVVSMPCDGLTVCPLDELVDDDHQPLYSPCNFDGYIQFRFAGDGLKLSDPLKGFCGIIKDEQ</sequence>
<dbReference type="Proteomes" id="UP000324897">
    <property type="component" value="Unassembled WGS sequence"/>
</dbReference>
<dbReference type="Gramene" id="TVU00329">
    <property type="protein sequence ID" value="TVU00329"/>
    <property type="gene ID" value="EJB05_54257"/>
</dbReference>
<comment type="caution">
    <text evidence="3">The sequence shown here is derived from an EMBL/GenBank/DDBJ whole genome shotgun (WGS) entry which is preliminary data.</text>
</comment>
<keyword evidence="4" id="KW-1185">Reference proteome</keyword>
<feature type="domain" description="Fe2OG dioxygenase" evidence="2">
    <location>
        <begin position="138"/>
        <end position="264"/>
    </location>
</feature>
<dbReference type="Pfam" id="PF03171">
    <property type="entry name" value="2OG-FeII_Oxy"/>
    <property type="match status" value="1"/>
</dbReference>
<name>A0A5J9SN31_9POAL</name>
<evidence type="ECO:0000259" key="2">
    <source>
        <dbReference type="PROSITE" id="PS51471"/>
    </source>
</evidence>
<dbReference type="OrthoDB" id="288590at2759"/>